<sequence length="370" mass="40501">MSATIPEAQMASVYEADLMMNYAIIAALAVVCYEFVAAFRNEFELVWQRKWTGATWLFLANRYSIVAAIIIQVAPYNAKMLQRLASIFSYRGVRNPSGDSGHILRSSSLRIIRTCIYRSRCHIFTLSSLGSDATISGQPRRTLLCRRPRTWPIVLLRLPDAAFTSIPVSFPSSCRTSAHLRGPHSTTVASVSCSIAADMIAITITWIKTYCHVRDASAIGIQVGFSATLLEYGTTYFIVLFVVNLLNGLILLVPSLESKNPISPFLSVLPNLILSRFLINLRQVDTPNTSEVARLSRFSAVKFHMPSIPTVIGNLGEPLADGAEEVCEDDGMISEAYGEKSSAISDSGASRVLDIAASSVEEVHPVSSAW</sequence>
<accession>A0ACC1TFD0</accession>
<evidence type="ECO:0000313" key="2">
    <source>
        <dbReference type="Proteomes" id="UP001148662"/>
    </source>
</evidence>
<proteinExistence type="predicted"/>
<protein>
    <submittedName>
        <fullName evidence="1">Uncharacterized protein</fullName>
    </submittedName>
</protein>
<dbReference type="EMBL" id="JANHOG010000012">
    <property type="protein sequence ID" value="KAJ3559718.1"/>
    <property type="molecule type" value="Genomic_DNA"/>
</dbReference>
<organism evidence="1 2">
    <name type="scientific">Phlebia brevispora</name>
    <dbReference type="NCBI Taxonomy" id="194682"/>
    <lineage>
        <taxon>Eukaryota</taxon>
        <taxon>Fungi</taxon>
        <taxon>Dikarya</taxon>
        <taxon>Basidiomycota</taxon>
        <taxon>Agaricomycotina</taxon>
        <taxon>Agaricomycetes</taxon>
        <taxon>Polyporales</taxon>
        <taxon>Meruliaceae</taxon>
        <taxon>Phlebia</taxon>
    </lineage>
</organism>
<keyword evidence="2" id="KW-1185">Reference proteome</keyword>
<dbReference type="Proteomes" id="UP001148662">
    <property type="component" value="Unassembled WGS sequence"/>
</dbReference>
<gene>
    <name evidence="1" type="ORF">NM688_g174</name>
</gene>
<reference evidence="1" key="1">
    <citation type="submission" date="2022-07" db="EMBL/GenBank/DDBJ databases">
        <title>Genome Sequence of Phlebia brevispora.</title>
        <authorList>
            <person name="Buettner E."/>
        </authorList>
    </citation>
    <scope>NUCLEOTIDE SEQUENCE</scope>
    <source>
        <strain evidence="1">MPL23</strain>
    </source>
</reference>
<evidence type="ECO:0000313" key="1">
    <source>
        <dbReference type="EMBL" id="KAJ3559718.1"/>
    </source>
</evidence>
<name>A0ACC1TFD0_9APHY</name>
<comment type="caution">
    <text evidence="1">The sequence shown here is derived from an EMBL/GenBank/DDBJ whole genome shotgun (WGS) entry which is preliminary data.</text>
</comment>